<feature type="transmembrane region" description="Helical" evidence="2">
    <location>
        <begin position="1846"/>
        <end position="1865"/>
    </location>
</feature>
<name>A0A812UQ51_9DINO</name>
<dbReference type="Gene3D" id="2.10.50.10">
    <property type="entry name" value="Tumor Necrosis Factor Receptor, subunit A, domain 2"/>
    <property type="match status" value="7"/>
</dbReference>
<feature type="transmembrane region" description="Helical" evidence="2">
    <location>
        <begin position="2298"/>
        <end position="2319"/>
    </location>
</feature>
<comment type="caution">
    <text evidence="4">The sequence shown here is derived from an EMBL/GenBank/DDBJ whole genome shotgun (WGS) entry which is preliminary data.</text>
</comment>
<keyword evidence="2" id="KW-0812">Transmembrane</keyword>
<feature type="region of interest" description="Disordered" evidence="1">
    <location>
        <begin position="1912"/>
        <end position="1936"/>
    </location>
</feature>
<evidence type="ECO:0000313" key="5">
    <source>
        <dbReference type="Proteomes" id="UP000604046"/>
    </source>
</evidence>
<dbReference type="InterPro" id="IPR011641">
    <property type="entry name" value="Tyr-kin_ephrin_A/B_rcpt-like"/>
</dbReference>
<dbReference type="Pfam" id="PF24681">
    <property type="entry name" value="Kelch_KLHDC2_KLHL20_DRC7"/>
    <property type="match status" value="1"/>
</dbReference>
<dbReference type="Gene3D" id="2.120.10.80">
    <property type="entry name" value="Kelch-type beta propeller"/>
    <property type="match status" value="1"/>
</dbReference>
<feature type="domain" description="Tyrosine-protein kinase ephrin type A/B receptor-like" evidence="3">
    <location>
        <begin position="679"/>
        <end position="721"/>
    </location>
</feature>
<keyword evidence="2" id="KW-0472">Membrane</keyword>
<dbReference type="PANTHER" id="PTHR46967:SF2">
    <property type="entry name" value="SUSHI, VON WILLEBRAND FACTOR TYPE A, EGF AND PENTRAXIN DOMAIN-CONTAINING PROTEIN 1-LIKE"/>
    <property type="match status" value="1"/>
</dbReference>
<dbReference type="PANTHER" id="PTHR46967">
    <property type="entry name" value="INSULIN-LIKE GROWTH FACTOR BINDING PROTEIN,N-TERMINAL"/>
    <property type="match status" value="1"/>
</dbReference>
<evidence type="ECO:0000256" key="1">
    <source>
        <dbReference type="SAM" id="MobiDB-lite"/>
    </source>
</evidence>
<dbReference type="InterPro" id="IPR015915">
    <property type="entry name" value="Kelch-typ_b-propeller"/>
</dbReference>
<dbReference type="Proteomes" id="UP000604046">
    <property type="component" value="Unassembled WGS sequence"/>
</dbReference>
<dbReference type="EMBL" id="CAJNDS010002773">
    <property type="protein sequence ID" value="CAE7591920.1"/>
    <property type="molecule type" value="Genomic_DNA"/>
</dbReference>
<evidence type="ECO:0000313" key="4">
    <source>
        <dbReference type="EMBL" id="CAE7591920.1"/>
    </source>
</evidence>
<protein>
    <submittedName>
        <fullName evidence="4">Svep1 protein</fullName>
    </submittedName>
</protein>
<reference evidence="4" key="1">
    <citation type="submission" date="2021-02" db="EMBL/GenBank/DDBJ databases">
        <authorList>
            <person name="Dougan E. K."/>
            <person name="Rhodes N."/>
            <person name="Thang M."/>
            <person name="Chan C."/>
        </authorList>
    </citation>
    <scope>NUCLEOTIDE SEQUENCE</scope>
</reference>
<feature type="domain" description="Tyrosine-protein kinase ephrin type A/B receptor-like" evidence="3">
    <location>
        <begin position="778"/>
        <end position="825"/>
    </location>
</feature>
<dbReference type="SUPFAM" id="SSF117281">
    <property type="entry name" value="Kelch motif"/>
    <property type="match status" value="1"/>
</dbReference>
<dbReference type="SMART" id="SM01411">
    <property type="entry name" value="Ephrin_rec_like"/>
    <property type="match status" value="10"/>
</dbReference>
<feature type="domain" description="Tyrosine-protein kinase ephrin type A/B receptor-like" evidence="3">
    <location>
        <begin position="1674"/>
        <end position="1721"/>
    </location>
</feature>
<feature type="transmembrane region" description="Helical" evidence="2">
    <location>
        <begin position="1994"/>
        <end position="2017"/>
    </location>
</feature>
<feature type="domain" description="Tyrosine-protein kinase ephrin type A/B receptor-like" evidence="3">
    <location>
        <begin position="458"/>
        <end position="505"/>
    </location>
</feature>
<dbReference type="OrthoDB" id="410989at2759"/>
<dbReference type="Pfam" id="PF07699">
    <property type="entry name" value="Ephrin_rec_like"/>
    <property type="match status" value="6"/>
</dbReference>
<evidence type="ECO:0000259" key="3">
    <source>
        <dbReference type="Pfam" id="PF07699"/>
    </source>
</evidence>
<proteinExistence type="predicted"/>
<dbReference type="SUPFAM" id="SSF57184">
    <property type="entry name" value="Growth factor receptor domain"/>
    <property type="match status" value="3"/>
</dbReference>
<organism evidence="4 5">
    <name type="scientific">Symbiodinium natans</name>
    <dbReference type="NCBI Taxonomy" id="878477"/>
    <lineage>
        <taxon>Eukaryota</taxon>
        <taxon>Sar</taxon>
        <taxon>Alveolata</taxon>
        <taxon>Dinophyceae</taxon>
        <taxon>Suessiales</taxon>
        <taxon>Symbiodiniaceae</taxon>
        <taxon>Symbiodinium</taxon>
    </lineage>
</organism>
<feature type="transmembrane region" description="Helical" evidence="2">
    <location>
        <begin position="2413"/>
        <end position="2432"/>
    </location>
</feature>
<dbReference type="InterPro" id="IPR009030">
    <property type="entry name" value="Growth_fac_rcpt_cys_sf"/>
</dbReference>
<keyword evidence="5" id="KW-1185">Reference proteome</keyword>
<keyword evidence="2" id="KW-1133">Transmembrane helix</keyword>
<feature type="domain" description="Tyrosine-protein kinase ephrin type A/B receptor-like" evidence="3">
    <location>
        <begin position="1578"/>
        <end position="1619"/>
    </location>
</feature>
<sequence>MLVFAGERGHLLNDLWVYQAEARTWKQLQSLQSASDSPAPRSRHAAVWDETTEAMLVFAGWAGVAPLADLWHFDSWRKRWSLLMAHGSQPSSRAGHVAAWDPVTMSMLVHGGTQHEHGEPSYTDDLWNFSLLLNLWTPLALNATGYKPAAQTDHVSAWDPDSRSLLVHGGFDASYRSDLWRYLGPQVPEMLVVECMLGQKCSVDYRGEENLSAGTTFAVSENCSTESEDQGFLLFTGSRLVFVADPDLQLGSTNSSYVLIVAGMYRLCWFSAASVNSSGFRMAAGFLVAQGPFPDQSFQCYVGAPCIIDGLQGAKLTQDDMLLPLQSCGTSLTASLFPDPHPILAAFKSFNESNETFFDLGSLAAGASPETLQLCWCPRTANCSTVEDFRATAMRLDVVCPPGTYELVGRTTQCHECPPGYFCPGGQAAQAAELRQCAHGSTSARRSSSEQACQCRPGYSWDTLSSSCLPCLIGSYKNFIGNFACQSCPVGTTTASTGAVGDHECFCANSRFGLHSAPDAFNCTDQQSLPFLSATSGILYARTQVDAHVFSGSFEQTGGTASLDAFRNALASHLGLNGLLRASLTLSVTTNSSNDGLDYEVTTSEAQLAAELRAKFDQEVFSAWVFTQHGDTAWASAGVAHQGDVQEQLLVCPDGLAFPPGPVGGQADCLCPQGMEAAAEAAGCQECPLGQFKAAVGNTSCTSCSFGLTTLQAGAVSSTACTCTAGYVSTTPGDPASCEACGYGFFCHGGDHREACPPSTSTLGQAAGSIADCVCATGHFGNLGSVLCEECPAGRFKDSIGTDECQPCPIGTWSNISGANSSAACASCEDLVVGSTTKSNASSTEELCIRPHDEQSFNCTSGALCEVHLDGFHLQDRHRLLLANADCKSNKKAGVSGVANEGISEAASNNGSRYTWNGLPNNFVPDGGVYYLCWCVNMNGLVCADAVDFQISAGQLHVIGPFGNQKFRCVRGQDCTNLHVQGVGLSQGHLVAVRNGCGTERTLQLSPANQNGSGIFLEGISALALSFGSSQTGIDHGVSLDESSEGYDLCWCGVWPCSFQDFVVAFGKLIVEGPRANQQVNCAAGQPCELSDIQGQLRPGDSIMVLAACGLGSAIEGFPGGGKAEIIKMPEDATLLSYAEHVVRWSTSTLKELEQDQADFLFADNESRQVNALPGIYAMCFCRPDEQLSCQNASSFKANVGTLFVDGPFERIASCIVGDTCEISFAGMHLSVGDSLLIIDNADTGCANISSFRQNASLARGTQGGLGFHITLGTLWNFPGVYQICWCPRQAACDSVLSFQAPAGNLLANCPAGHFFSASRCRPCGRGFYCPGGGPTVATRLPCKDRETTVSPTAASPEECRCSPGHEAAEGTCEPCAAGFYKNDVSTDLYAKCAQCPANTTTRVEGSVSVDSCVGSDIPAASMATVPAVAFRLSFVSPDSTNLTDEDLKSRIRDAVRKGMGSATRSSINAIEVEFPESSSGTRRLLQQLAAIIRLRLKSEEEAGIAAQEIDVDVACEDIRAALRQVPQLSNLKAERLSDLAVVYVNLTCPPNSRVPAGVALTHAGDCQCIPGYGFDGSTCTPCAQGRYKSTLGNILCELCKEDNRLYTLQDASVSPEDCKCPRGEHWKNEILICVACSKGFYCPGTNEDIKCPPHSTTTSEASQNSTDCECEEGYQGANSTADCVPCAEGYFKDLIGNGPCTQVCPTDATSKEGARSKDDCFCKKDYRAQIDNGHLTRCVPCSLYPGLACDGGLDDQGNHMQPRARSGWFQTAQTLALQCRVQLLDGSSVCRGNATDGHTETFEGNEGLQNICADGATGMLCGECPAGWARGTYLEPCENCGRRSLPLFLTVAVDIGWISFLNFIKAAMAAGGAGALKPVYTVTLRSFTHWHQACSILLAFDLSGLVPPFSPSSSQSSQDANVSPAEQCGGSGDGDRDCSDNFWPPAVTEAMTQLMELVSLMPKVNVDFAADCFADAHFASSPTAKRVFPALYYLARPLLTFLGSIVVCMLMVYFVLPVANLAGLLLPSSERKALVNSVATLLKKAAEQAADIEKQRGKDTKDTAAKLQVSEDPTEEDLVRHLWRKKYYAGYAMQVGDWGVDYKLLDAIPTPALRAAANNREIPQALVDFWVFRALEKKLSGPQKKTRWHKTLSSTFCVCRKQVRTARPGDDDSPHKTADSPRLTACPECGLAHESCPPSEMATMICHPGSERSEALSFNLFSPSPGMRDFLKGAAPVLWLTQLAIWPDMLSQFLQMIRCSPMQVQVVSNDGNDSTKIQQRLLPHPNVICWEKDHGPLMWVAIWGLGLWSAGIPLALLCRISQKIQRMHSVAENYRTFGYFINGFEREYWWWELCVKRLDIVIMQFVAYTSLADDDNAKLLLFPIISGIQLGMTAWLKPYENDRGEILDQMDVLLLATRFILFSTVAVLLIFFPEGRFVWVCATLLLVMTILVVVYVVIHLMAQYLRHAQQCNSQQEINVKGKRVRLCPEALKVQTCQWRRDLKSHLEDLDKKETSSFWNCIPKFKERMMGLIECGKQCARWAVKNLSAKFESERVEWVLDVDKRAKLRRHQSKDQQPQQKEDYLLRGNFWRQTIINAMKNLWQKTLAVDESCQQSTVMTAIADFNKLCLVQTHFFPSTQMLYLLAASTRELPPEVKTDKLKEEWAQSLGPCAQSLQSLGPKKITLHADEFSLAVRYLQMLEKEEVQELLEEVESKLDQAVHNYRQPLQCPYRELAKIQSCQEGGALEEGEVVQADAPIPEEYHEELAMGEDTAEDQACKQVRSI</sequence>
<feature type="transmembrane region" description="Helical" evidence="2">
    <location>
        <begin position="2438"/>
        <end position="2459"/>
    </location>
</feature>
<evidence type="ECO:0000256" key="2">
    <source>
        <dbReference type="SAM" id="Phobius"/>
    </source>
</evidence>
<feature type="domain" description="Tyrosine-protein kinase ephrin type A/B receptor-like" evidence="3">
    <location>
        <begin position="1370"/>
        <end position="1413"/>
    </location>
</feature>
<gene>
    <name evidence="4" type="primary">Svep1</name>
    <name evidence="4" type="ORF">SNAT2548_LOCUS33696</name>
</gene>
<accession>A0A812UQ51</accession>